<dbReference type="InterPro" id="IPR000073">
    <property type="entry name" value="AB_hydrolase_1"/>
</dbReference>
<evidence type="ECO:0000313" key="3">
    <source>
        <dbReference type="Proteomes" id="UP001589810"/>
    </source>
</evidence>
<dbReference type="Pfam" id="PF12697">
    <property type="entry name" value="Abhydrolase_6"/>
    <property type="match status" value="1"/>
</dbReference>
<dbReference type="Gene3D" id="3.40.50.1820">
    <property type="entry name" value="alpha/beta hydrolase"/>
    <property type="match status" value="1"/>
</dbReference>
<dbReference type="GO" id="GO:0016787">
    <property type="term" value="F:hydrolase activity"/>
    <property type="evidence" value="ECO:0007669"/>
    <property type="project" value="UniProtKB-KW"/>
</dbReference>
<dbReference type="Proteomes" id="UP001589810">
    <property type="component" value="Unassembled WGS sequence"/>
</dbReference>
<evidence type="ECO:0000313" key="2">
    <source>
        <dbReference type="EMBL" id="MFC0548526.1"/>
    </source>
</evidence>
<reference evidence="2 3" key="1">
    <citation type="submission" date="2024-09" db="EMBL/GenBank/DDBJ databases">
        <authorList>
            <person name="Sun Q."/>
            <person name="Mori K."/>
        </authorList>
    </citation>
    <scope>NUCLEOTIDE SEQUENCE [LARGE SCALE GENOMIC DNA]</scope>
    <source>
        <strain evidence="2 3">TBRC 1432</strain>
    </source>
</reference>
<name>A0ABV6N7E3_9PSEU</name>
<keyword evidence="2" id="KW-0378">Hydrolase</keyword>
<protein>
    <submittedName>
        <fullName evidence="2">Alpha/beta hydrolase</fullName>
    </submittedName>
</protein>
<dbReference type="InterPro" id="IPR029058">
    <property type="entry name" value="AB_hydrolase_fold"/>
</dbReference>
<organism evidence="2 3">
    <name type="scientific">Kutzneria chonburiensis</name>
    <dbReference type="NCBI Taxonomy" id="1483604"/>
    <lineage>
        <taxon>Bacteria</taxon>
        <taxon>Bacillati</taxon>
        <taxon>Actinomycetota</taxon>
        <taxon>Actinomycetes</taxon>
        <taxon>Pseudonocardiales</taxon>
        <taxon>Pseudonocardiaceae</taxon>
        <taxon>Kutzneria</taxon>
    </lineage>
</organism>
<comment type="caution">
    <text evidence="2">The sequence shown here is derived from an EMBL/GenBank/DDBJ whole genome shotgun (WGS) entry which is preliminary data.</text>
</comment>
<dbReference type="InterPro" id="IPR052897">
    <property type="entry name" value="Sec-Metab_Biosynth_Hydrolase"/>
</dbReference>
<dbReference type="PANTHER" id="PTHR37017">
    <property type="entry name" value="AB HYDROLASE-1 DOMAIN-CONTAINING PROTEIN-RELATED"/>
    <property type="match status" value="1"/>
</dbReference>
<proteinExistence type="predicted"/>
<evidence type="ECO:0000259" key="1">
    <source>
        <dbReference type="Pfam" id="PF12697"/>
    </source>
</evidence>
<keyword evidence="3" id="KW-1185">Reference proteome</keyword>
<dbReference type="SUPFAM" id="SSF53474">
    <property type="entry name" value="alpha/beta-Hydrolases"/>
    <property type="match status" value="1"/>
</dbReference>
<feature type="domain" description="AB hydrolase-1" evidence="1">
    <location>
        <begin position="6"/>
        <end position="210"/>
    </location>
</feature>
<dbReference type="RefSeq" id="WP_273943950.1">
    <property type="nucleotide sequence ID" value="NZ_CP097263.1"/>
</dbReference>
<dbReference type="PANTHER" id="PTHR37017:SF11">
    <property type="entry name" value="ESTERASE_LIPASE_THIOESTERASE DOMAIN-CONTAINING PROTEIN"/>
    <property type="match status" value="1"/>
</dbReference>
<accession>A0ABV6N7E3</accession>
<gene>
    <name evidence="2" type="ORF">ACFFH7_43960</name>
</gene>
<dbReference type="EMBL" id="JBHLUD010000016">
    <property type="protein sequence ID" value="MFC0548526.1"/>
    <property type="molecule type" value="Genomic_DNA"/>
</dbReference>
<sequence length="222" mass="23939">MSEAEIVLVHGAWHGSWCWDLLRKELGRPSHVVDLPSMAGPAYGVEADAKVIREKVDSIDGPVLLVGHSYGGIPVSQAAVGAPNVAHLAYLAAFQIEAGESLMSTAGRELPPELTMIPVRDDPIGTMYSDVSPELAREAVARLRPQSALAWREKQVGAAWRDIPSTYVLCERDQSLPPEFQEIMAKRATAVRRLPSGHSLMVSMPVEVAALLDELASAVDNA</sequence>